<dbReference type="Proteomes" id="UP001189429">
    <property type="component" value="Unassembled WGS sequence"/>
</dbReference>
<reference evidence="2" key="1">
    <citation type="submission" date="2023-10" db="EMBL/GenBank/DDBJ databases">
        <authorList>
            <person name="Chen Y."/>
            <person name="Shah S."/>
            <person name="Dougan E. K."/>
            <person name="Thang M."/>
            <person name="Chan C."/>
        </authorList>
    </citation>
    <scope>NUCLEOTIDE SEQUENCE [LARGE SCALE GENOMIC DNA]</scope>
</reference>
<organism evidence="2 3">
    <name type="scientific">Prorocentrum cordatum</name>
    <dbReference type="NCBI Taxonomy" id="2364126"/>
    <lineage>
        <taxon>Eukaryota</taxon>
        <taxon>Sar</taxon>
        <taxon>Alveolata</taxon>
        <taxon>Dinophyceae</taxon>
        <taxon>Prorocentrales</taxon>
        <taxon>Prorocentraceae</taxon>
        <taxon>Prorocentrum</taxon>
    </lineage>
</organism>
<feature type="region of interest" description="Disordered" evidence="1">
    <location>
        <begin position="15"/>
        <end position="171"/>
    </location>
</feature>
<feature type="compositionally biased region" description="Basic residues" evidence="1">
    <location>
        <begin position="159"/>
        <end position="171"/>
    </location>
</feature>
<evidence type="ECO:0000313" key="3">
    <source>
        <dbReference type="Proteomes" id="UP001189429"/>
    </source>
</evidence>
<sequence>MGLEQSLRLCWHTEGAMLSDRSPMPSRSDQPGVEATKGLSNARPPAGERFKIPGHSVPTTQSDRLRPRCQGMPVAETRLTARTYYYTTEEEEETEQEEEEQEEEKEQEERRPRAPREPPRRSRLTCRLRGPRRAGCPEHRHAYPTPLRHCQMADDRSKVQHFHYPKRNNVQ</sequence>
<feature type="compositionally biased region" description="Low complexity" evidence="1">
    <location>
        <begin position="75"/>
        <end position="87"/>
    </location>
</feature>
<feature type="compositionally biased region" description="Basic and acidic residues" evidence="1">
    <location>
        <begin position="107"/>
        <end position="120"/>
    </location>
</feature>
<evidence type="ECO:0000256" key="1">
    <source>
        <dbReference type="SAM" id="MobiDB-lite"/>
    </source>
</evidence>
<keyword evidence="3" id="KW-1185">Reference proteome</keyword>
<comment type="caution">
    <text evidence="2">The sequence shown here is derived from an EMBL/GenBank/DDBJ whole genome shotgun (WGS) entry which is preliminary data.</text>
</comment>
<feature type="compositionally biased region" description="Acidic residues" evidence="1">
    <location>
        <begin position="88"/>
        <end position="106"/>
    </location>
</feature>
<feature type="compositionally biased region" description="Basic residues" evidence="1">
    <location>
        <begin position="121"/>
        <end position="132"/>
    </location>
</feature>
<accession>A0ABN9UR18</accession>
<proteinExistence type="predicted"/>
<evidence type="ECO:0000313" key="2">
    <source>
        <dbReference type="EMBL" id="CAK0862415.1"/>
    </source>
</evidence>
<dbReference type="EMBL" id="CAUYUJ010016159">
    <property type="protein sequence ID" value="CAK0862415.1"/>
    <property type="molecule type" value="Genomic_DNA"/>
</dbReference>
<protein>
    <submittedName>
        <fullName evidence="2">Uncharacterized protein</fullName>
    </submittedName>
</protein>
<name>A0ABN9UR18_9DINO</name>
<gene>
    <name evidence="2" type="ORF">PCOR1329_LOCUS50835</name>
</gene>